<proteinExistence type="predicted"/>
<evidence type="ECO:0000313" key="2">
    <source>
        <dbReference type="Proteomes" id="UP000000815"/>
    </source>
</evidence>
<accession>A0A5P8YFH5</accession>
<accession>A0A3G5L3Y4</accession>
<name>A0A384L0Z4_YERPE</name>
<dbReference type="EMBL" id="AL590842">
    <property type="protein sequence ID" value="CAL20910.1"/>
    <property type="molecule type" value="Genomic_DNA"/>
</dbReference>
<organism evidence="1 2">
    <name type="scientific">Yersinia pestis</name>
    <dbReference type="NCBI Taxonomy" id="632"/>
    <lineage>
        <taxon>Bacteria</taxon>
        <taxon>Pseudomonadati</taxon>
        <taxon>Pseudomonadota</taxon>
        <taxon>Gammaproteobacteria</taxon>
        <taxon>Enterobacterales</taxon>
        <taxon>Yersiniaceae</taxon>
        <taxon>Yersinia</taxon>
    </lineage>
</organism>
<dbReference type="PIR" id="AC0278">
    <property type="entry name" value="AC0278"/>
</dbReference>
<accession>A0A2S9PLY8</accession>
<accession>Q0WEN9</accession>
<reference evidence="1 2" key="1">
    <citation type="journal article" date="2001" name="Nature">
        <title>Genome sequence of Yersinia pestis, the causative agent of plague.</title>
        <authorList>
            <person name="Parkhill J."/>
            <person name="Wren B.W."/>
            <person name="Thomson N.R."/>
            <person name="Titball R.W."/>
            <person name="Holden M.T.G."/>
            <person name="Prentice M.B."/>
            <person name="Sebaihia M."/>
            <person name="James K.D."/>
            <person name="Churcher C."/>
            <person name="Mungall K.L."/>
            <person name="Baker S."/>
            <person name="Basham D."/>
            <person name="Bentley S.D."/>
            <person name="Brooks K."/>
            <person name="Cerdeno-Tarraga A.M."/>
            <person name="Chillingworth T."/>
            <person name="Cronin A."/>
            <person name="Davies R.M."/>
            <person name="Davis P."/>
            <person name="Dougan G."/>
            <person name="Feltwell T."/>
            <person name="Hamlin N."/>
            <person name="Holroyd S."/>
            <person name="Jagels K."/>
            <person name="Leather S."/>
            <person name="Karlyshev A.V."/>
            <person name="Moule S."/>
            <person name="Oyston P.C.F."/>
            <person name="Quail M."/>
            <person name="Rutherford K."/>
            <person name="Simmonds M."/>
            <person name="Skelton J."/>
            <person name="Stevens K."/>
            <person name="Whitehead S."/>
            <person name="Barrell B.G."/>
        </authorList>
    </citation>
    <scope>NUCLEOTIDE SEQUENCE [LARGE SCALE GENOMIC DNA]</scope>
    <source>
        <strain evidence="2">CO-92 / Biovar Orientalis</strain>
    </source>
</reference>
<dbReference type="AlphaFoldDB" id="A0A384L0Z4"/>
<protein>
    <submittedName>
        <fullName evidence="1">Uncharacterized protein</fullName>
    </submittedName>
</protein>
<dbReference type="KEGG" id="ype:YPO2282"/>
<gene>
    <name evidence="1" type="ordered locus">YPO2282</name>
</gene>
<evidence type="ECO:0000313" key="1">
    <source>
        <dbReference type="EMBL" id="CAL20910.1"/>
    </source>
</evidence>
<dbReference type="PATRIC" id="fig|632.153.peg.1299"/>
<dbReference type="PaxDb" id="214092-YPO2282"/>
<accession>A0A384L0Z4</accession>
<dbReference type="Proteomes" id="UP000000815">
    <property type="component" value="Chromosome"/>
</dbReference>
<keyword evidence="2" id="KW-1185">Reference proteome</keyword>
<sequence>MEGPRTLGSDIDPFLTFMIGSSNGMEMAIDTPSDFT</sequence>